<name>A0A7U2FGN3_PHANO</name>
<gene>
    <name evidence="4" type="ORF">JI435_137280</name>
</gene>
<evidence type="ECO:0000259" key="3">
    <source>
        <dbReference type="Pfam" id="PF24864"/>
    </source>
</evidence>
<feature type="region of interest" description="Disordered" evidence="1">
    <location>
        <begin position="329"/>
        <end position="364"/>
    </location>
</feature>
<evidence type="ECO:0000313" key="5">
    <source>
        <dbReference type="Proteomes" id="UP000663193"/>
    </source>
</evidence>
<dbReference type="InterPro" id="IPR056632">
    <property type="entry name" value="DUF7730"/>
</dbReference>
<dbReference type="OrthoDB" id="515692at2759"/>
<dbReference type="Pfam" id="PF24864">
    <property type="entry name" value="DUF7730"/>
    <property type="match status" value="1"/>
</dbReference>
<evidence type="ECO:0000256" key="2">
    <source>
        <dbReference type="SAM" id="SignalP"/>
    </source>
</evidence>
<feature type="domain" description="DUF7730" evidence="3">
    <location>
        <begin position="56"/>
        <end position="197"/>
    </location>
</feature>
<organism evidence="4 5">
    <name type="scientific">Phaeosphaeria nodorum (strain SN15 / ATCC MYA-4574 / FGSC 10173)</name>
    <name type="common">Glume blotch fungus</name>
    <name type="synonym">Parastagonospora nodorum</name>
    <dbReference type="NCBI Taxonomy" id="321614"/>
    <lineage>
        <taxon>Eukaryota</taxon>
        <taxon>Fungi</taxon>
        <taxon>Dikarya</taxon>
        <taxon>Ascomycota</taxon>
        <taxon>Pezizomycotina</taxon>
        <taxon>Dothideomycetes</taxon>
        <taxon>Pleosporomycetidae</taxon>
        <taxon>Pleosporales</taxon>
        <taxon>Pleosporineae</taxon>
        <taxon>Phaeosphaeriaceae</taxon>
        <taxon>Parastagonospora</taxon>
    </lineage>
</organism>
<feature type="chain" id="PRO_5031354846" description="DUF7730 domain-containing protein" evidence="2">
    <location>
        <begin position="20"/>
        <end position="364"/>
    </location>
</feature>
<dbReference type="VEuPathDB" id="FungiDB:JI435_137280"/>
<evidence type="ECO:0000313" key="4">
    <source>
        <dbReference type="EMBL" id="QRD03864.1"/>
    </source>
</evidence>
<reference evidence="5" key="1">
    <citation type="journal article" date="2021" name="BMC Genomics">
        <title>Chromosome-level genome assembly and manually-curated proteome of model necrotroph Parastagonospora nodorum Sn15 reveals a genome-wide trove of candidate effector homologs, and redundancy of virulence-related functions within an accessory chromosome.</title>
        <authorList>
            <person name="Bertazzoni S."/>
            <person name="Jones D.A.B."/>
            <person name="Phan H.T."/>
            <person name="Tan K.-C."/>
            <person name="Hane J.K."/>
        </authorList>
    </citation>
    <scope>NUCLEOTIDE SEQUENCE [LARGE SCALE GENOMIC DNA]</scope>
    <source>
        <strain evidence="5">SN15 / ATCC MYA-4574 / FGSC 10173)</strain>
    </source>
</reference>
<keyword evidence="2" id="KW-0732">Signal</keyword>
<dbReference type="AlphaFoldDB" id="A0A7U2FGN3"/>
<dbReference type="PANTHER" id="PTHR38790">
    <property type="entry name" value="2EXR DOMAIN-CONTAINING PROTEIN-RELATED"/>
    <property type="match status" value="1"/>
</dbReference>
<proteinExistence type="predicted"/>
<keyword evidence="5" id="KW-1185">Reference proteome</keyword>
<dbReference type="EMBL" id="CP069038">
    <property type="protein sequence ID" value="QRD03864.1"/>
    <property type="molecule type" value="Genomic_DNA"/>
</dbReference>
<sequence>SIRILLFKVVIMTKFGAWARKHLVCGPGRKKQSTDQPPFLPSKRRPITPTSLVAPTCLFFQLPYDVRSIILFMAFGGRTFHVDIVHHEGNWQWRGGVCIRNCTRHGTARPSMRYGWRGPWGCSCIQRIERTGTISNAHSIGIMGFLLSCKQAYTEGIDILYSANCINIKTERLLLDLPKFIPHNRLASITSIEITIQAHDVEQENGRVSLKLDHLEPVLDNIVTYCRHLRGICLSFFLWQHHGHDVLDGPALSLLDAFWESTQLRNMRVELPTRDYWAVETSDLLLDHPREAPVKRFFGRSHWRSLDSEEPSVQDRSIERYPYPPLKLPVLEDGDESEESSGYWLSEGYVGPNPAYSNCGEPAL</sequence>
<accession>A0A7U2FGN3</accession>
<feature type="signal peptide" evidence="2">
    <location>
        <begin position="1"/>
        <end position="19"/>
    </location>
</feature>
<feature type="non-terminal residue" evidence="4">
    <location>
        <position position="1"/>
    </location>
</feature>
<dbReference type="PANTHER" id="PTHR38790:SF4">
    <property type="entry name" value="2EXR DOMAIN-CONTAINING PROTEIN"/>
    <property type="match status" value="1"/>
</dbReference>
<dbReference type="Proteomes" id="UP000663193">
    <property type="component" value="Chromosome 16"/>
</dbReference>
<evidence type="ECO:0000256" key="1">
    <source>
        <dbReference type="SAM" id="MobiDB-lite"/>
    </source>
</evidence>
<protein>
    <recommendedName>
        <fullName evidence="3">DUF7730 domain-containing protein</fullName>
    </recommendedName>
</protein>